<dbReference type="PRINTS" id="PR00359">
    <property type="entry name" value="BP450"/>
</dbReference>
<dbReference type="EMBL" id="CP042829">
    <property type="protein sequence ID" value="QFG02637.1"/>
    <property type="molecule type" value="Genomic_DNA"/>
</dbReference>
<protein>
    <submittedName>
        <fullName evidence="3">Cytochrome P450</fullName>
    </submittedName>
</protein>
<comment type="similarity">
    <text evidence="1 2">Belongs to the cytochrome P450 family.</text>
</comment>
<sequence length="437" mass="49498">MPPEEPVTAPAIQPSDINLNDPERFQSGEFHELLRILRHHDPVHWNPPGEVANGFWSITKYEDILFISRNPELFISSKGIAGPGIKPEKLAELDFAAQQQNAGGNASIITMDPPRHVKMRRLVNKGFTPRAVNAMEPEIRRITNEILDRVAQKGECDFVLEVASQLPLAVICGMMGVEQKDWPLMFELTNKVLGSGDPEYQTDVPEEERGTGAAARATAFKGLQTMLEYFRGVLEDRRQRPRQDDLVTILLEAEVDGEKLTEGDILQFCFLLIVAGNETTRNAISGGLQVLCQHPDQKRQLIEDPSLIDSAVEEILRWTSPLHHMARTATADVELRGKQIRAGDRVLMWYPSANRDEDVFEDPYRFDIRRTPNDHLAFGIGEHFCLGAGFARKELKVMFEELFRRFPDIDVVGPPERLRSTFINGIKHMPVRFTSER</sequence>
<proteinExistence type="inferred from homology"/>
<evidence type="ECO:0000256" key="1">
    <source>
        <dbReference type="ARBA" id="ARBA00010617"/>
    </source>
</evidence>
<organism evidence="3 4">
    <name type="scientific">Tepidiforma bonchosmolovskayae</name>
    <dbReference type="NCBI Taxonomy" id="2601677"/>
    <lineage>
        <taxon>Bacteria</taxon>
        <taxon>Bacillati</taxon>
        <taxon>Chloroflexota</taxon>
        <taxon>Tepidiformia</taxon>
        <taxon>Tepidiformales</taxon>
        <taxon>Tepidiformaceae</taxon>
        <taxon>Tepidiforma</taxon>
    </lineage>
</organism>
<name>A0ABX6C039_9CHLR</name>
<dbReference type="PANTHER" id="PTHR46696">
    <property type="entry name" value="P450, PUTATIVE (EUROFUNG)-RELATED"/>
    <property type="match status" value="1"/>
</dbReference>
<evidence type="ECO:0000313" key="4">
    <source>
        <dbReference type="Proteomes" id="UP000326331"/>
    </source>
</evidence>
<dbReference type="InterPro" id="IPR002397">
    <property type="entry name" value="Cyt_P450_B"/>
</dbReference>
<evidence type="ECO:0000313" key="3">
    <source>
        <dbReference type="EMBL" id="QFG02637.1"/>
    </source>
</evidence>
<keyword evidence="4" id="KW-1185">Reference proteome</keyword>
<evidence type="ECO:0000256" key="2">
    <source>
        <dbReference type="RuleBase" id="RU000461"/>
    </source>
</evidence>
<keyword evidence="2" id="KW-0479">Metal-binding</keyword>
<keyword evidence="2" id="KW-0349">Heme</keyword>
<dbReference type="Pfam" id="PF00067">
    <property type="entry name" value="p450"/>
    <property type="match status" value="1"/>
</dbReference>
<dbReference type="Proteomes" id="UP000326331">
    <property type="component" value="Chromosome"/>
</dbReference>
<accession>A0ABX6C039</accession>
<dbReference type="InterPro" id="IPR017972">
    <property type="entry name" value="Cyt_P450_CS"/>
</dbReference>
<dbReference type="PANTHER" id="PTHR46696:SF4">
    <property type="entry name" value="BIOTIN BIOSYNTHESIS CYTOCHROME P450"/>
    <property type="match status" value="1"/>
</dbReference>
<gene>
    <name evidence="3" type="ORF">Tbon_04800</name>
</gene>
<keyword evidence="2" id="KW-0408">Iron</keyword>
<reference evidence="3 4" key="1">
    <citation type="submission" date="2019-10" db="EMBL/GenBank/DDBJ databases">
        <title>Thermopilla bonchosmolovskayae gen. nov., sp. nov., a moderately thermophilic Chloroflexi bacterium from a Chukotka hot spring (Arctic, Russia), representing a novel classis Thermopillaia, which include previously uncultivated lineage OLB14.</title>
        <authorList>
            <person name="Kochetkova T.V."/>
            <person name="Zayulina K.S."/>
            <person name="Zhigarkov V.S."/>
            <person name="Minaev N.V."/>
            <person name="Novikov A."/>
            <person name="Toshchakov S.V."/>
            <person name="Elcheninov A.G."/>
            <person name="Kublanov I.V."/>
        </authorList>
    </citation>
    <scope>NUCLEOTIDE SEQUENCE [LARGE SCALE GENOMIC DNA]</scope>
    <source>
        <strain evidence="3 4">3753O</strain>
    </source>
</reference>
<keyword evidence="2" id="KW-0503">Monooxygenase</keyword>
<keyword evidence="2" id="KW-0560">Oxidoreductase</keyword>
<dbReference type="CDD" id="cd11033">
    <property type="entry name" value="CYP142-like"/>
    <property type="match status" value="1"/>
</dbReference>
<dbReference type="InterPro" id="IPR001128">
    <property type="entry name" value="Cyt_P450"/>
</dbReference>
<dbReference type="PRINTS" id="PR00385">
    <property type="entry name" value="P450"/>
</dbReference>
<dbReference type="InterPro" id="IPR036396">
    <property type="entry name" value="Cyt_P450_sf"/>
</dbReference>
<dbReference type="PROSITE" id="PS00086">
    <property type="entry name" value="CYTOCHROME_P450"/>
    <property type="match status" value="1"/>
</dbReference>
<dbReference type="Gene3D" id="1.10.630.10">
    <property type="entry name" value="Cytochrome P450"/>
    <property type="match status" value="1"/>
</dbReference>
<dbReference type="SUPFAM" id="SSF48264">
    <property type="entry name" value="Cytochrome P450"/>
    <property type="match status" value="1"/>
</dbReference>